<proteinExistence type="predicted"/>
<dbReference type="SUPFAM" id="SSF53448">
    <property type="entry name" value="Nucleotide-diphospho-sugar transferases"/>
    <property type="match status" value="1"/>
</dbReference>
<dbReference type="Pfam" id="PF13641">
    <property type="entry name" value="Glyco_tranf_2_3"/>
    <property type="match status" value="1"/>
</dbReference>
<evidence type="ECO:0000313" key="2">
    <source>
        <dbReference type="Proteomes" id="UP001196870"/>
    </source>
</evidence>
<dbReference type="PANTHER" id="PTHR43179:SF7">
    <property type="entry name" value="RHAMNOSYLTRANSFERASE WBBL"/>
    <property type="match status" value="1"/>
</dbReference>
<organism evidence="1 2">
    <name type="scientific">Plastoroseomonas hellenica</name>
    <dbReference type="NCBI Taxonomy" id="2687306"/>
    <lineage>
        <taxon>Bacteria</taxon>
        <taxon>Pseudomonadati</taxon>
        <taxon>Pseudomonadota</taxon>
        <taxon>Alphaproteobacteria</taxon>
        <taxon>Acetobacterales</taxon>
        <taxon>Acetobacteraceae</taxon>
        <taxon>Plastoroseomonas</taxon>
    </lineage>
</organism>
<dbReference type="PANTHER" id="PTHR43179">
    <property type="entry name" value="RHAMNOSYLTRANSFERASE WBBL"/>
    <property type="match status" value="1"/>
</dbReference>
<protein>
    <submittedName>
        <fullName evidence="1">Glycosyltransferase</fullName>
    </submittedName>
</protein>
<dbReference type="Gene3D" id="3.90.550.10">
    <property type="entry name" value="Spore Coat Polysaccharide Biosynthesis Protein SpsA, Chain A"/>
    <property type="match status" value="1"/>
</dbReference>
<dbReference type="EMBL" id="JAAGBB010000069">
    <property type="protein sequence ID" value="MBR0668812.1"/>
    <property type="molecule type" value="Genomic_DNA"/>
</dbReference>
<gene>
    <name evidence="1" type="ORF">GXW71_30970</name>
</gene>
<dbReference type="InterPro" id="IPR029044">
    <property type="entry name" value="Nucleotide-diphossugar_trans"/>
</dbReference>
<keyword evidence="2" id="KW-1185">Reference proteome</keyword>
<dbReference type="RefSeq" id="WP_211856913.1">
    <property type="nucleotide sequence ID" value="NZ_JAAGBB010000069.1"/>
</dbReference>
<accession>A0ABS5F8C3</accession>
<reference evidence="2" key="1">
    <citation type="journal article" date="2021" name="Syst. Appl. Microbiol.">
        <title>Roseomonas hellenica sp. nov., isolated from roots of wild-growing Alkanna tinctoria.</title>
        <authorList>
            <person name="Rat A."/>
            <person name="Naranjo H.D."/>
            <person name="Lebbe L."/>
            <person name="Cnockaert M."/>
            <person name="Krigas N."/>
            <person name="Grigoriadou K."/>
            <person name="Maloupa E."/>
            <person name="Willems A."/>
        </authorList>
    </citation>
    <scope>NUCLEOTIDE SEQUENCE [LARGE SCALE GENOMIC DNA]</scope>
    <source>
        <strain evidence="2">LMG 31523</strain>
    </source>
</reference>
<evidence type="ECO:0000313" key="1">
    <source>
        <dbReference type="EMBL" id="MBR0668812.1"/>
    </source>
</evidence>
<sequence>MSQFLQSAFTGPASLPRHLRQLLATTARDVQPARWDYGTWLKFFDTWPEGGNSPDIARASIAYLVFARDASSAALAATLRSLAVQPENPAYAVLDPATGMAPHDAIDKLRADYIGILQAGEVLPHHATRTAACQLEQLGRPEIAITDDDHIALDGARENPQLKPTPNHALMLSGTLSRGLWLVKRSTLLDHGSAADWAEELRLSVWLARRRAGDSHFSGRIPYILSHRRPDAEVAPPDVLAAIVERHLDGHGPAILPIATSPLTFRIEDGGGGESVTAIIPSTLRKPESLRCIQEILTGTDHPNFDVRVVVMQPDPLDEVQAAATELLQRFPNVTVRWLKARAFNFSKANNDTASGLTSEHILLLNDDVAPIRRDWLRWMAAFLHDPRVGIVGARLLYPDDTIQHGGVIMGLSGLCDHAHRHLPARKAGYMGRAVLAQELSAVTAACMLVRRSLYERLGGLDENYPSAFNDVDFALRAGEAGHEILYVPQAELHHYESQTYGSHYAGEREAFFEEEVLRMRTRWADVCAADPFHNPNLALVSGSEWQLAFPPRTEILGR</sequence>
<comment type="caution">
    <text evidence="1">The sequence shown here is derived from an EMBL/GenBank/DDBJ whole genome shotgun (WGS) entry which is preliminary data.</text>
</comment>
<dbReference type="Proteomes" id="UP001196870">
    <property type="component" value="Unassembled WGS sequence"/>
</dbReference>
<name>A0ABS5F8C3_9PROT</name>